<dbReference type="PRINTS" id="PR00301">
    <property type="entry name" value="HEATSHOCK70"/>
</dbReference>
<name>A0A2Y9BFY0_9FIRM</name>
<dbReference type="SUPFAM" id="SSF100920">
    <property type="entry name" value="Heat shock protein 70kD (HSP70), peptide-binding domain"/>
    <property type="match status" value="1"/>
</dbReference>
<evidence type="ECO:0000313" key="14">
    <source>
        <dbReference type="EMBL" id="PWJ31317.1"/>
    </source>
</evidence>
<accession>A0A2Y9BFY0</accession>
<keyword evidence="5" id="KW-0597">Phosphoprotein</keyword>
<comment type="function">
    <text evidence="1">Acts as a chaperone.</text>
</comment>
<dbReference type="GO" id="GO:0005524">
    <property type="term" value="F:ATP binding"/>
    <property type="evidence" value="ECO:0007669"/>
    <property type="project" value="UniProtKB-KW"/>
</dbReference>
<evidence type="ECO:0000256" key="9">
    <source>
        <dbReference type="ARBA" id="ARBA00023186"/>
    </source>
</evidence>
<dbReference type="Pfam" id="PF00012">
    <property type="entry name" value="HSP70"/>
    <property type="match status" value="1"/>
</dbReference>
<dbReference type="SUPFAM" id="SSF53067">
    <property type="entry name" value="Actin-like ATPase domain"/>
    <property type="match status" value="2"/>
</dbReference>
<evidence type="ECO:0000256" key="7">
    <source>
        <dbReference type="ARBA" id="ARBA00022840"/>
    </source>
</evidence>
<keyword evidence="15" id="KW-1185">Reference proteome</keyword>
<evidence type="ECO:0000256" key="5">
    <source>
        <dbReference type="ARBA" id="ARBA00022553"/>
    </source>
</evidence>
<proteinExistence type="inferred from homology"/>
<dbReference type="AlphaFoldDB" id="A0A2Y9BFY0"/>
<evidence type="ECO:0000256" key="13">
    <source>
        <dbReference type="RuleBase" id="RU003322"/>
    </source>
</evidence>
<dbReference type="PROSITE" id="PS00329">
    <property type="entry name" value="HSP70_2"/>
    <property type="match status" value="1"/>
</dbReference>
<evidence type="ECO:0000256" key="4">
    <source>
        <dbReference type="ARBA" id="ARBA00017249"/>
    </source>
</evidence>
<evidence type="ECO:0000256" key="10">
    <source>
        <dbReference type="ARBA" id="ARBA00030019"/>
    </source>
</evidence>
<sequence>MAVIGIDLGTTNSLAAVWRNGCSELIPNAFGEVLTPSVVSVDVAGTVFVGKTAKERLISHPECTACVFKRFMGTEKVYKLGQKSYTPEELSSFVLRKLREDAENYLKETVTEAVVSVPAYFNNAQRDATKRAGELAGLVVKRIINEPSAAALACQHLYPEEETVELVFDFGGGTLDVSVVDCFDNIINVVSVSGDNHLGGCDFDRAMAEYFCREQGMELKKLSLSEQAAVLKSAEACKIALSDAEQAEMTVHYGGETRTLFFDTEKMIQASAGIFKRLIEPLKQAVLGAELKWEDINRIILVGGSCNMPAVRLYLQHFLKKEAVFLGSPDTIVALGTGTYAGIKERKAEIRDMLLTDVCPFTLGVEIKDGVMSPIIERNSALPVSRSRKYVTISDFQKILRFAIYQGEAPVAEDNILLGEIEVPVPPALAEKEAAEVRFTYDINGILEVDARVLSTNETRHLVIIDRKNRMSQAQIQETLEEMQKLKIHPREREENAYLLSRCESLYAQAGPGLREFLLDQMQYFQFLLETQNDLKIKKGREYFTRALDAAEDSMAIFRTEEEFRSFSDRWYEEAKQEEADGELDADLDAWLGKGHLTS</sequence>
<dbReference type="PANTHER" id="PTHR19375">
    <property type="entry name" value="HEAT SHOCK PROTEIN 70KDA"/>
    <property type="match status" value="1"/>
</dbReference>
<keyword evidence="6 13" id="KW-0547">Nucleotide-binding</keyword>
<dbReference type="RefSeq" id="WP_109730033.1">
    <property type="nucleotide sequence ID" value="NZ_BAAACK010000006.1"/>
</dbReference>
<dbReference type="OrthoDB" id="9766019at2"/>
<dbReference type="GO" id="GO:0140662">
    <property type="term" value="F:ATP-dependent protein folding chaperone"/>
    <property type="evidence" value="ECO:0007669"/>
    <property type="project" value="InterPro"/>
</dbReference>
<dbReference type="Gene3D" id="3.30.420.40">
    <property type="match status" value="2"/>
</dbReference>
<organism evidence="14 15">
    <name type="scientific">Faecalicatena orotica</name>
    <dbReference type="NCBI Taxonomy" id="1544"/>
    <lineage>
        <taxon>Bacteria</taxon>
        <taxon>Bacillati</taxon>
        <taxon>Bacillota</taxon>
        <taxon>Clostridia</taxon>
        <taxon>Lachnospirales</taxon>
        <taxon>Lachnospiraceae</taxon>
        <taxon>Faecalicatena</taxon>
    </lineage>
</organism>
<evidence type="ECO:0000256" key="12">
    <source>
        <dbReference type="ARBA" id="ARBA00033103"/>
    </source>
</evidence>
<reference evidence="14 15" key="1">
    <citation type="submission" date="2018-05" db="EMBL/GenBank/DDBJ databases">
        <title>The Hungate 1000. A catalogue of reference genomes from the rumen microbiome.</title>
        <authorList>
            <person name="Kelly W."/>
        </authorList>
    </citation>
    <scope>NUCLEOTIDE SEQUENCE [LARGE SCALE GENOMIC DNA]</scope>
    <source>
        <strain evidence="14 15">NLAE-zl-C242</strain>
    </source>
</reference>
<dbReference type="Proteomes" id="UP000245845">
    <property type="component" value="Unassembled WGS sequence"/>
</dbReference>
<keyword evidence="7 13" id="KW-0067">ATP-binding</keyword>
<evidence type="ECO:0000313" key="15">
    <source>
        <dbReference type="Proteomes" id="UP000245845"/>
    </source>
</evidence>
<protein>
    <recommendedName>
        <fullName evidence="3">Chaperone protein DnaK</fullName>
    </recommendedName>
    <alternativeName>
        <fullName evidence="4">Chaperone protein dnaK</fullName>
    </alternativeName>
    <alternativeName>
        <fullName evidence="12">HSP70</fullName>
    </alternativeName>
    <alternativeName>
        <fullName evidence="11">Heat shock 70 kDa protein</fullName>
    </alternativeName>
    <alternativeName>
        <fullName evidence="10">Heat shock protein 70</fullName>
    </alternativeName>
</protein>
<evidence type="ECO:0000256" key="2">
    <source>
        <dbReference type="ARBA" id="ARBA00007381"/>
    </source>
</evidence>
<evidence type="ECO:0000256" key="1">
    <source>
        <dbReference type="ARBA" id="ARBA00002290"/>
    </source>
</evidence>
<dbReference type="EMBL" id="QGDL01000002">
    <property type="protein sequence ID" value="PWJ31317.1"/>
    <property type="molecule type" value="Genomic_DNA"/>
</dbReference>
<evidence type="ECO:0000256" key="11">
    <source>
        <dbReference type="ARBA" id="ARBA00030945"/>
    </source>
</evidence>
<dbReference type="InterPro" id="IPR029047">
    <property type="entry name" value="HSP70_peptide-bd_sf"/>
</dbReference>
<dbReference type="InterPro" id="IPR013126">
    <property type="entry name" value="Hsp_70_fam"/>
</dbReference>
<keyword evidence="9" id="KW-0143">Chaperone</keyword>
<comment type="caution">
    <text evidence="14">The sequence shown here is derived from an EMBL/GenBank/DDBJ whole genome shotgun (WGS) entry which is preliminary data.</text>
</comment>
<evidence type="ECO:0000256" key="3">
    <source>
        <dbReference type="ARBA" id="ARBA00014415"/>
    </source>
</evidence>
<dbReference type="Gene3D" id="2.60.34.10">
    <property type="entry name" value="Substrate Binding Domain Of DNAk, Chain A, domain 1"/>
    <property type="match status" value="1"/>
</dbReference>
<evidence type="ECO:0000256" key="6">
    <source>
        <dbReference type="ARBA" id="ARBA00022741"/>
    </source>
</evidence>
<dbReference type="Gene3D" id="3.90.640.10">
    <property type="entry name" value="Actin, Chain A, domain 4"/>
    <property type="match status" value="1"/>
</dbReference>
<dbReference type="PROSITE" id="PS00297">
    <property type="entry name" value="HSP70_1"/>
    <property type="match status" value="1"/>
</dbReference>
<comment type="similarity">
    <text evidence="2 13">Belongs to the heat shock protein 70 family.</text>
</comment>
<gene>
    <name evidence="14" type="ORF">A8806_102173</name>
</gene>
<evidence type="ECO:0000256" key="8">
    <source>
        <dbReference type="ARBA" id="ARBA00023016"/>
    </source>
</evidence>
<dbReference type="InterPro" id="IPR043129">
    <property type="entry name" value="ATPase_NBD"/>
</dbReference>
<dbReference type="InterPro" id="IPR018181">
    <property type="entry name" value="Heat_shock_70_CS"/>
</dbReference>
<dbReference type="FunFam" id="3.30.420.40:FF:000144">
    <property type="entry name" value="Molecular chaperone HscC"/>
    <property type="match status" value="1"/>
</dbReference>
<keyword evidence="8" id="KW-0346">Stress response</keyword>